<feature type="binding site" evidence="2">
    <location>
        <position position="37"/>
    </location>
    <ligand>
        <name>Mg(2+)</name>
        <dbReference type="ChEBI" id="CHEBI:18420"/>
        <label>3</label>
    </ligand>
</feature>
<feature type="binding site" evidence="2">
    <location>
        <position position="129"/>
    </location>
    <ligand>
        <name>Mg(2+)</name>
        <dbReference type="ChEBI" id="CHEBI:18420"/>
        <label>1</label>
    </ligand>
</feature>
<feature type="domain" description="PurM-like N-terminal" evidence="3">
    <location>
        <begin position="35"/>
        <end position="145"/>
    </location>
</feature>
<feature type="domain" description="PurM-like C-terminal" evidence="4">
    <location>
        <begin position="157"/>
        <end position="312"/>
    </location>
</feature>
<reference evidence="5 6" key="1">
    <citation type="journal article" date="2011" name="Front. Microbiol.">
        <title>Genomic signatures of strain selection and enhancement in Bacillus atrophaeus var. globigii, a historical biowarfare simulant.</title>
        <authorList>
            <person name="Gibbons H.S."/>
            <person name="Broomall S.M."/>
            <person name="McNew L.A."/>
            <person name="Daligault H."/>
            <person name="Chapman C."/>
            <person name="Bruce D."/>
            <person name="Karavis M."/>
            <person name="Krepps M."/>
            <person name="McGregor P.A."/>
            <person name="Hong C."/>
            <person name="Park K.H."/>
            <person name="Akmal A."/>
            <person name="Feldman A."/>
            <person name="Lin J.S."/>
            <person name="Chang W.E."/>
            <person name="Higgs B.W."/>
            <person name="Demirev P."/>
            <person name="Lindquist J."/>
            <person name="Liem A."/>
            <person name="Fochler E."/>
            <person name="Read T.D."/>
            <person name="Tapia R."/>
            <person name="Johnson S."/>
            <person name="Bishop-Lilly K.A."/>
            <person name="Detter C."/>
            <person name="Han C."/>
            <person name="Sozhamannan S."/>
            <person name="Rosenzweig C.N."/>
            <person name="Skowronski E.W."/>
        </authorList>
    </citation>
    <scope>NUCLEOTIDE SEQUENCE [LARGE SCALE GENOMIC DNA]</scope>
    <source>
        <strain evidence="5 6">AIT1</strain>
    </source>
</reference>
<dbReference type="GO" id="GO:0005524">
    <property type="term" value="F:ATP binding"/>
    <property type="evidence" value="ECO:0007669"/>
    <property type="project" value="UniProtKB-UniRule"/>
</dbReference>
<evidence type="ECO:0000259" key="4">
    <source>
        <dbReference type="Pfam" id="PF02769"/>
    </source>
</evidence>
<feature type="binding site" evidence="2">
    <location>
        <position position="52"/>
    </location>
    <ligand>
        <name>Mg(2+)</name>
        <dbReference type="ChEBI" id="CHEBI:18420"/>
        <label>4</label>
    </ligand>
</feature>
<feature type="binding site" evidence="2">
    <location>
        <position position="54"/>
    </location>
    <ligand>
        <name>Mg(2+)</name>
        <dbReference type="ChEBI" id="CHEBI:18420"/>
        <label>2</label>
    </ligand>
</feature>
<feature type="binding site" evidence="2">
    <location>
        <position position="221"/>
    </location>
    <ligand>
        <name>Mg(2+)</name>
        <dbReference type="ChEBI" id="CHEBI:18420"/>
        <label>5</label>
    </ligand>
</feature>
<dbReference type="CDD" id="cd02194">
    <property type="entry name" value="ThiL"/>
    <property type="match status" value="1"/>
</dbReference>
<dbReference type="PANTHER" id="PTHR30270:SF0">
    <property type="entry name" value="THIAMINE-MONOPHOSPHATE KINASE"/>
    <property type="match status" value="1"/>
</dbReference>
<dbReference type="SUPFAM" id="SSF55326">
    <property type="entry name" value="PurM N-terminal domain-like"/>
    <property type="match status" value="1"/>
</dbReference>
<feature type="binding site" evidence="2">
    <location>
        <position position="61"/>
    </location>
    <ligand>
        <name>substrate</name>
    </ligand>
</feature>
<dbReference type="GO" id="GO:0009228">
    <property type="term" value="P:thiamine biosynthetic process"/>
    <property type="evidence" value="ECO:0007669"/>
    <property type="project" value="UniProtKB-KW"/>
</dbReference>
<feature type="binding site" evidence="2">
    <location>
        <begin position="128"/>
        <end position="129"/>
    </location>
    <ligand>
        <name>ATP</name>
        <dbReference type="ChEBI" id="CHEBI:30616"/>
    </ligand>
</feature>
<accession>A0A432X1H0</accession>
<evidence type="ECO:0000256" key="1">
    <source>
        <dbReference type="ARBA" id="ARBA00022977"/>
    </source>
</evidence>
<dbReference type="GO" id="GO:0000287">
    <property type="term" value="F:magnesium ion binding"/>
    <property type="evidence" value="ECO:0007669"/>
    <property type="project" value="UniProtKB-UniRule"/>
</dbReference>
<comment type="caution">
    <text evidence="2">Lacks conserved residue(s) required for the propagation of feature annotation.</text>
</comment>
<evidence type="ECO:0000259" key="3">
    <source>
        <dbReference type="Pfam" id="PF00586"/>
    </source>
</evidence>
<feature type="binding site" evidence="2">
    <location>
        <position position="82"/>
    </location>
    <ligand>
        <name>Mg(2+)</name>
        <dbReference type="ChEBI" id="CHEBI:18420"/>
        <label>3</label>
    </ligand>
</feature>
<feature type="binding site" evidence="2">
    <location>
        <position position="82"/>
    </location>
    <ligand>
        <name>Mg(2+)</name>
        <dbReference type="ChEBI" id="CHEBI:18420"/>
        <label>4</label>
    </ligand>
</feature>
<dbReference type="EC" id="2.7.4.16" evidence="2"/>
<dbReference type="Pfam" id="PF00586">
    <property type="entry name" value="AIRS"/>
    <property type="match status" value="1"/>
</dbReference>
<protein>
    <recommendedName>
        <fullName evidence="2">Thiamine-monophosphate kinase</fullName>
        <shortName evidence="2">TMP kinase</shortName>
        <shortName evidence="2">Thiamine-phosphate kinase</shortName>
        <ecNumber evidence="2">2.7.4.16</ecNumber>
    </recommendedName>
</protein>
<feature type="binding site" evidence="2">
    <location>
        <position position="82"/>
    </location>
    <ligand>
        <name>Mg(2+)</name>
        <dbReference type="ChEBI" id="CHEBI:18420"/>
        <label>2</label>
    </ligand>
</feature>
<keyword evidence="2" id="KW-0067">ATP-binding</keyword>
<keyword evidence="1 2" id="KW-0784">Thiamine biosynthesis</keyword>
<feature type="binding site" evidence="2">
    <location>
        <position position="37"/>
    </location>
    <ligand>
        <name>Mg(2+)</name>
        <dbReference type="ChEBI" id="CHEBI:18420"/>
        <label>4</label>
    </ligand>
</feature>
<comment type="similarity">
    <text evidence="2">Belongs to the thiamine-monophosphate kinase family.</text>
</comment>
<comment type="pathway">
    <text evidence="2">Cofactor biosynthesis; thiamine diphosphate biosynthesis; thiamine diphosphate from thiamine phosphate: step 1/1.</text>
</comment>
<sequence>MHTYSKEFALIAKYFQREVAGTDTRSKNNIVLGIGDDAAIVDPPEDASIAITTDTMVYGTHFDDLVPADAVGHKLVAMNLSDLAAMGAEPTWLSLAVTCPDIDEAWMSEFSRGFFELSDYYNCSLIGGDVTRGPLSFTVTAQGIVPRGKEMRRRGARPGDRIYVSGTLGDAAAALAGQQQTLPVCETQQAQLNKALFYPRPQVGLGQALRAVATSAIDLSDGLAKDLLHVLQSSNLGARVDAGALPASKILEMVLPDPSQRAQLQLTGGEDYQLCFTVPESRRGSLETIAHQLGLDITCVGVIEGEPGLRIELNNQPFSLKTAGFLHFKD</sequence>
<dbReference type="InterPro" id="IPR036921">
    <property type="entry name" value="PurM-like_N_sf"/>
</dbReference>
<dbReference type="Gene3D" id="3.90.650.10">
    <property type="entry name" value="PurM-like C-terminal domain"/>
    <property type="match status" value="1"/>
</dbReference>
<dbReference type="NCBIfam" id="TIGR01379">
    <property type="entry name" value="thiL"/>
    <property type="match status" value="1"/>
</dbReference>
<dbReference type="GO" id="GO:0009229">
    <property type="term" value="P:thiamine diphosphate biosynthetic process"/>
    <property type="evidence" value="ECO:0007669"/>
    <property type="project" value="UniProtKB-UniRule"/>
</dbReference>
<dbReference type="SUPFAM" id="SSF56042">
    <property type="entry name" value="PurM C-terminal domain-like"/>
    <property type="match status" value="1"/>
</dbReference>
<dbReference type="InterPro" id="IPR036676">
    <property type="entry name" value="PurM-like_C_sf"/>
</dbReference>
<organism evidence="5 6">
    <name type="scientific">Aliidiomarina taiwanensis</name>
    <dbReference type="NCBI Taxonomy" id="946228"/>
    <lineage>
        <taxon>Bacteria</taxon>
        <taxon>Pseudomonadati</taxon>
        <taxon>Pseudomonadota</taxon>
        <taxon>Gammaproteobacteria</taxon>
        <taxon>Alteromonadales</taxon>
        <taxon>Idiomarinaceae</taxon>
        <taxon>Aliidiomarina</taxon>
    </lineage>
</organism>
<comment type="function">
    <text evidence="2">Catalyzes the ATP-dependent phosphorylation of thiamine-monophosphate (TMP) to form thiamine-pyrophosphate (TPP), the active form of vitamin B1.</text>
</comment>
<comment type="caution">
    <text evidence="5">The sequence shown here is derived from an EMBL/GenBank/DDBJ whole genome shotgun (WGS) entry which is preliminary data.</text>
</comment>
<dbReference type="Proteomes" id="UP000286976">
    <property type="component" value="Unassembled WGS sequence"/>
</dbReference>
<feature type="binding site" evidence="2">
    <location>
        <position position="270"/>
    </location>
    <ligand>
        <name>substrate</name>
    </ligand>
</feature>
<gene>
    <name evidence="2 5" type="primary">thiL</name>
    <name evidence="5" type="ORF">CWE15_08180</name>
</gene>
<name>A0A432X1H0_9GAMM</name>
<dbReference type="PIRSF" id="PIRSF005303">
    <property type="entry name" value="Thiam_monoph_kin"/>
    <property type="match status" value="1"/>
</dbReference>
<feature type="binding site" evidence="2">
    <location>
        <position position="218"/>
    </location>
    <ligand>
        <name>Mg(2+)</name>
        <dbReference type="ChEBI" id="CHEBI:18420"/>
        <label>3</label>
    </ligand>
</feature>
<keyword evidence="2" id="KW-0547">Nucleotide-binding</keyword>
<keyword evidence="2" id="KW-0808">Transferase</keyword>
<dbReference type="InterPro" id="IPR006283">
    <property type="entry name" value="ThiL-like"/>
</dbReference>
<evidence type="ECO:0000313" key="6">
    <source>
        <dbReference type="Proteomes" id="UP000286976"/>
    </source>
</evidence>
<dbReference type="InterPro" id="IPR010918">
    <property type="entry name" value="PurM-like_C_dom"/>
</dbReference>
<dbReference type="InterPro" id="IPR016188">
    <property type="entry name" value="PurM-like_N"/>
</dbReference>
<dbReference type="RefSeq" id="WP_126757596.1">
    <property type="nucleotide sequence ID" value="NZ_PIPQ01000004.1"/>
</dbReference>
<feature type="binding site" evidence="2">
    <location>
        <position position="220"/>
    </location>
    <ligand>
        <name>ATP</name>
        <dbReference type="ChEBI" id="CHEBI:30616"/>
    </ligand>
</feature>
<dbReference type="OrthoDB" id="9802811at2"/>
<keyword evidence="2 5" id="KW-0418">Kinase</keyword>
<keyword evidence="2" id="KW-0460">Magnesium</keyword>
<dbReference type="AlphaFoldDB" id="A0A432X1H0"/>
<dbReference type="Gene3D" id="3.30.1330.10">
    <property type="entry name" value="PurM-like, N-terminal domain"/>
    <property type="match status" value="1"/>
</dbReference>
<dbReference type="UniPathway" id="UPA00060">
    <property type="reaction ID" value="UER00142"/>
</dbReference>
<proteinExistence type="inferred from homology"/>
<keyword evidence="2" id="KW-0479">Metal-binding</keyword>
<dbReference type="GO" id="GO:0009030">
    <property type="term" value="F:thiamine-phosphate kinase activity"/>
    <property type="evidence" value="ECO:0007669"/>
    <property type="project" value="UniProtKB-UniRule"/>
</dbReference>
<feature type="binding site" evidence="2">
    <location>
        <position position="53"/>
    </location>
    <ligand>
        <name>Mg(2+)</name>
        <dbReference type="ChEBI" id="CHEBI:18420"/>
        <label>1</label>
    </ligand>
</feature>
<evidence type="ECO:0000256" key="2">
    <source>
        <dbReference type="HAMAP-Rule" id="MF_02128"/>
    </source>
</evidence>
<feature type="binding site" evidence="2">
    <location>
        <position position="325"/>
    </location>
    <ligand>
        <name>substrate</name>
    </ligand>
</feature>
<feature type="binding site" evidence="2">
    <location>
        <position position="153"/>
    </location>
    <ligand>
        <name>ATP</name>
        <dbReference type="ChEBI" id="CHEBI:30616"/>
    </ligand>
</feature>
<dbReference type="HAMAP" id="MF_02128">
    <property type="entry name" value="TMP_kinase"/>
    <property type="match status" value="1"/>
</dbReference>
<comment type="catalytic activity">
    <reaction evidence="2">
        <text>thiamine phosphate + ATP = thiamine diphosphate + ADP</text>
        <dbReference type="Rhea" id="RHEA:15913"/>
        <dbReference type="ChEBI" id="CHEBI:30616"/>
        <dbReference type="ChEBI" id="CHEBI:37575"/>
        <dbReference type="ChEBI" id="CHEBI:58937"/>
        <dbReference type="ChEBI" id="CHEBI:456216"/>
        <dbReference type="EC" id="2.7.4.16"/>
    </reaction>
</comment>
<keyword evidence="6" id="KW-1185">Reference proteome</keyword>
<dbReference type="Pfam" id="PF02769">
    <property type="entry name" value="AIRS_C"/>
    <property type="match status" value="1"/>
</dbReference>
<comment type="miscellaneous">
    <text evidence="2">Reaction mechanism of ThiL seems to utilize a direct, inline transfer of the gamma-phosphate of ATP to TMP rather than a phosphorylated enzyme intermediate.</text>
</comment>
<feature type="binding site" evidence="2">
    <location>
        <position position="54"/>
    </location>
    <ligand>
        <name>Mg(2+)</name>
        <dbReference type="ChEBI" id="CHEBI:18420"/>
        <label>1</label>
    </ligand>
</feature>
<evidence type="ECO:0000313" key="5">
    <source>
        <dbReference type="EMBL" id="RUO40112.1"/>
    </source>
</evidence>
<dbReference type="EMBL" id="PIPQ01000004">
    <property type="protein sequence ID" value="RUO40112.1"/>
    <property type="molecule type" value="Genomic_DNA"/>
</dbReference>
<dbReference type="PANTHER" id="PTHR30270">
    <property type="entry name" value="THIAMINE-MONOPHOSPHATE KINASE"/>
    <property type="match status" value="1"/>
</dbReference>